<accession>A0ABV1TD75</accession>
<evidence type="ECO:0000256" key="1">
    <source>
        <dbReference type="SAM" id="MobiDB-lite"/>
    </source>
</evidence>
<feature type="region of interest" description="Disordered" evidence="1">
    <location>
        <begin position="1"/>
        <end position="30"/>
    </location>
</feature>
<feature type="region of interest" description="Disordered" evidence="1">
    <location>
        <begin position="114"/>
        <end position="161"/>
    </location>
</feature>
<feature type="compositionally biased region" description="Gly residues" evidence="1">
    <location>
        <begin position="1"/>
        <end position="11"/>
    </location>
</feature>
<dbReference type="RefSeq" id="WP_351956620.1">
    <property type="nucleotide sequence ID" value="NZ_JBEOZM010000004.1"/>
</dbReference>
<feature type="transmembrane region" description="Helical" evidence="2">
    <location>
        <begin position="92"/>
        <end position="112"/>
    </location>
</feature>
<keyword evidence="4" id="KW-1185">Reference proteome</keyword>
<keyword evidence="2" id="KW-0472">Membrane</keyword>
<feature type="compositionally biased region" description="Gly residues" evidence="1">
    <location>
        <begin position="244"/>
        <end position="255"/>
    </location>
</feature>
<dbReference type="EMBL" id="JBEOZM010000004">
    <property type="protein sequence ID" value="MER6267977.1"/>
    <property type="molecule type" value="Genomic_DNA"/>
</dbReference>
<proteinExistence type="predicted"/>
<name>A0ABV1TD75_9ACTN</name>
<reference evidence="3 4" key="1">
    <citation type="submission" date="2024-06" db="EMBL/GenBank/DDBJ databases">
        <title>The Natural Products Discovery Center: Release of the First 8490 Sequenced Strains for Exploring Actinobacteria Biosynthetic Diversity.</title>
        <authorList>
            <person name="Kalkreuter E."/>
            <person name="Kautsar S.A."/>
            <person name="Yang D."/>
            <person name="Bader C.D."/>
            <person name="Teijaro C.N."/>
            <person name="Fluegel L."/>
            <person name="Davis C.M."/>
            <person name="Simpson J.R."/>
            <person name="Lauterbach L."/>
            <person name="Steele A.D."/>
            <person name="Gui C."/>
            <person name="Meng S."/>
            <person name="Li G."/>
            <person name="Viehrig K."/>
            <person name="Ye F."/>
            <person name="Su P."/>
            <person name="Kiefer A.F."/>
            <person name="Nichols A."/>
            <person name="Cepeda A.J."/>
            <person name="Yan W."/>
            <person name="Fan B."/>
            <person name="Jiang Y."/>
            <person name="Adhikari A."/>
            <person name="Zheng C.-J."/>
            <person name="Schuster L."/>
            <person name="Cowan T.M."/>
            <person name="Smanski M.J."/>
            <person name="Chevrette M.G."/>
            <person name="De Carvalho L.P.S."/>
            <person name="Shen B."/>
        </authorList>
    </citation>
    <scope>NUCLEOTIDE SEQUENCE [LARGE SCALE GENOMIC DNA]</scope>
    <source>
        <strain evidence="3 4">NPDC001694</strain>
    </source>
</reference>
<feature type="compositionally biased region" description="Low complexity" evidence="1">
    <location>
        <begin position="216"/>
        <end position="243"/>
    </location>
</feature>
<keyword evidence="2" id="KW-1133">Transmembrane helix</keyword>
<evidence type="ECO:0000313" key="4">
    <source>
        <dbReference type="Proteomes" id="UP001490365"/>
    </source>
</evidence>
<keyword evidence="2" id="KW-0812">Transmembrane</keyword>
<evidence type="ECO:0000256" key="2">
    <source>
        <dbReference type="SAM" id="Phobius"/>
    </source>
</evidence>
<gene>
    <name evidence="3" type="ORF">ABT211_11830</name>
</gene>
<organism evidence="3 4">
    <name type="scientific">Streptomyces sp. 900105755</name>
    <dbReference type="NCBI Taxonomy" id="3154389"/>
    <lineage>
        <taxon>Bacteria</taxon>
        <taxon>Bacillati</taxon>
        <taxon>Actinomycetota</taxon>
        <taxon>Actinomycetes</taxon>
        <taxon>Kitasatosporales</taxon>
        <taxon>Streptomycetaceae</taxon>
        <taxon>Streptomyces</taxon>
    </lineage>
</organism>
<comment type="caution">
    <text evidence="3">The sequence shown here is derived from an EMBL/GenBank/DDBJ whole genome shotgun (WGS) entry which is preliminary data.</text>
</comment>
<dbReference type="Proteomes" id="UP001490365">
    <property type="component" value="Unassembled WGS sequence"/>
</dbReference>
<feature type="region of interest" description="Disordered" evidence="1">
    <location>
        <begin position="207"/>
        <end position="255"/>
    </location>
</feature>
<feature type="compositionally biased region" description="Gly residues" evidence="1">
    <location>
        <begin position="114"/>
        <end position="125"/>
    </location>
</feature>
<sequence>MGERLSGGGVGGRRRVRPGGTLSDPRDAGDDTALEAALAAAVRADDRGPQGERQAVAAFRAAHAAGAYRARTRRRDDWRPAAERRVRRPVRLTFGVVFASLALGGVAVAAIGSGGSSTEGAGHGRGTPNPSATAPNRPGATASAPSSGKARPTDRPATAQDTEAHCRAYDQVQGHGKALDATAWQRLIAAAGGTDKVAAYCAEQLAAATAKPSRSTGSGKSGKSAGNSAATAGATATAAAGNGRAHGGQGNGKNK</sequence>
<evidence type="ECO:0000313" key="3">
    <source>
        <dbReference type="EMBL" id="MER6267977.1"/>
    </source>
</evidence>
<protein>
    <submittedName>
        <fullName evidence="3">Uncharacterized protein</fullName>
    </submittedName>
</protein>